<accession>A0A240DZZ0</accession>
<organism evidence="1 2">
    <name type="scientific">Polynucleobacter meluiroseus</name>
    <dbReference type="NCBI Taxonomy" id="1938814"/>
    <lineage>
        <taxon>Bacteria</taxon>
        <taxon>Pseudomonadati</taxon>
        <taxon>Pseudomonadota</taxon>
        <taxon>Betaproteobacteria</taxon>
        <taxon>Burkholderiales</taxon>
        <taxon>Burkholderiaceae</taxon>
        <taxon>Polynucleobacter</taxon>
    </lineage>
</organism>
<dbReference type="Proteomes" id="UP000218069">
    <property type="component" value="Unassembled WGS sequence"/>
</dbReference>
<dbReference type="OrthoDB" id="8896471at2"/>
<dbReference type="Pfam" id="PF20346">
    <property type="entry name" value="DUF6641"/>
    <property type="match status" value="1"/>
</dbReference>
<keyword evidence="2" id="KW-1185">Reference proteome</keyword>
<reference evidence="2" key="1">
    <citation type="submission" date="2017-08" db="EMBL/GenBank/DDBJ databases">
        <authorList>
            <person name="Varghese N."/>
            <person name="Submissions S."/>
        </authorList>
    </citation>
    <scope>NUCLEOTIDE SEQUENCE [LARGE SCALE GENOMIC DNA]</scope>
    <source>
        <strain evidence="2">AP-Melu-1000-B4</strain>
    </source>
</reference>
<proteinExistence type="predicted"/>
<evidence type="ECO:0000313" key="2">
    <source>
        <dbReference type="Proteomes" id="UP000218069"/>
    </source>
</evidence>
<dbReference type="RefSeq" id="WP_096673157.1">
    <property type="nucleotide sequence ID" value="NZ_OANS01000003.1"/>
</dbReference>
<dbReference type="InterPro" id="IPR046581">
    <property type="entry name" value="DUF6641"/>
</dbReference>
<protein>
    <submittedName>
        <fullName evidence="1">Uncharacterized protein</fullName>
    </submittedName>
</protein>
<sequence length="145" mass="16024">MSAIGNLKLSSTKRPTAMPAVQLRRNKLAKKVWEQIQLAKAQQSGTTFSVVRHKTLRNEDGTSRNVELHKRVRQWWFVADNGKLCLNVRYGAKLIEITKGKSTVEVGTTTELVPTLEIIKGAVEAGELDTQLEQVSGAVAAAFKH</sequence>
<evidence type="ECO:0000313" key="1">
    <source>
        <dbReference type="EMBL" id="SNX28759.1"/>
    </source>
</evidence>
<name>A0A240DZZ0_9BURK</name>
<dbReference type="AlphaFoldDB" id="A0A240DZZ0"/>
<gene>
    <name evidence="1" type="ORF">SAMN06295945_1106</name>
</gene>
<dbReference type="EMBL" id="OANS01000003">
    <property type="protein sequence ID" value="SNX28759.1"/>
    <property type="molecule type" value="Genomic_DNA"/>
</dbReference>